<organism evidence="1 2">
    <name type="scientific">Friedmanniomyces simplex</name>
    <dbReference type="NCBI Taxonomy" id="329884"/>
    <lineage>
        <taxon>Eukaryota</taxon>
        <taxon>Fungi</taxon>
        <taxon>Dikarya</taxon>
        <taxon>Ascomycota</taxon>
        <taxon>Pezizomycotina</taxon>
        <taxon>Dothideomycetes</taxon>
        <taxon>Dothideomycetidae</taxon>
        <taxon>Mycosphaerellales</taxon>
        <taxon>Teratosphaeriaceae</taxon>
        <taxon>Friedmanniomyces</taxon>
    </lineage>
</organism>
<name>A0A4U0XZY4_9PEZI</name>
<gene>
    <name evidence="1" type="ORF">B0A55_00385</name>
</gene>
<dbReference type="EMBL" id="NAJQ01000006">
    <property type="protein sequence ID" value="TKA83604.1"/>
    <property type="molecule type" value="Genomic_DNA"/>
</dbReference>
<reference evidence="1 2" key="1">
    <citation type="submission" date="2017-03" db="EMBL/GenBank/DDBJ databases">
        <title>Genomes of endolithic fungi from Antarctica.</title>
        <authorList>
            <person name="Coleine C."/>
            <person name="Masonjones S."/>
            <person name="Stajich J.E."/>
        </authorList>
    </citation>
    <scope>NUCLEOTIDE SEQUENCE [LARGE SCALE GENOMIC DNA]</scope>
    <source>
        <strain evidence="1 2">CCFEE 5184</strain>
    </source>
</reference>
<proteinExistence type="predicted"/>
<dbReference type="Proteomes" id="UP000309340">
    <property type="component" value="Unassembled WGS sequence"/>
</dbReference>
<evidence type="ECO:0000313" key="2">
    <source>
        <dbReference type="Proteomes" id="UP000309340"/>
    </source>
</evidence>
<evidence type="ECO:0000313" key="1">
    <source>
        <dbReference type="EMBL" id="TKA83604.1"/>
    </source>
</evidence>
<accession>A0A4U0XZY4</accession>
<sequence length="99" mass="11415">MDSIFRLPEQKPKYAALSMNEKGSLDESAASFDDIQQSKGPRASRIWAYGHKHQQNARLLSARALVPEIPLVVQMWEEDDRFTDISKKADKYWDDMMPS</sequence>
<comment type="caution">
    <text evidence="1">The sequence shown here is derived from an EMBL/GenBank/DDBJ whole genome shotgun (WGS) entry which is preliminary data.</text>
</comment>
<dbReference type="AlphaFoldDB" id="A0A4U0XZY4"/>
<dbReference type="OrthoDB" id="3923828at2759"/>
<protein>
    <submittedName>
        <fullName evidence="1">Uncharacterized protein</fullName>
    </submittedName>
</protein>
<keyword evidence="2" id="KW-1185">Reference proteome</keyword>